<evidence type="ECO:0000313" key="2">
    <source>
        <dbReference type="Proteomes" id="UP000269265"/>
    </source>
</evidence>
<evidence type="ECO:0000313" key="1">
    <source>
        <dbReference type="EMBL" id="RRS05968.1"/>
    </source>
</evidence>
<organism evidence="1 2">
    <name type="scientific">Aquabacterium soli</name>
    <dbReference type="NCBI Taxonomy" id="2493092"/>
    <lineage>
        <taxon>Bacteria</taxon>
        <taxon>Pseudomonadati</taxon>
        <taxon>Pseudomonadota</taxon>
        <taxon>Betaproteobacteria</taxon>
        <taxon>Burkholderiales</taxon>
        <taxon>Aquabacterium</taxon>
    </lineage>
</organism>
<dbReference type="RefSeq" id="WP_125241875.1">
    <property type="nucleotide sequence ID" value="NZ_RSED01000002.1"/>
</dbReference>
<reference evidence="1 2" key="1">
    <citation type="submission" date="2018-12" db="EMBL/GenBank/DDBJ databases">
        <title>The whole draft genome of Aquabacterium sp. SJQ9.</title>
        <authorList>
            <person name="Sun L."/>
            <person name="Gao X."/>
            <person name="Chen W."/>
            <person name="Huang K."/>
        </authorList>
    </citation>
    <scope>NUCLEOTIDE SEQUENCE [LARGE SCALE GENOMIC DNA]</scope>
    <source>
        <strain evidence="1 2">SJQ9</strain>
    </source>
</reference>
<dbReference type="EMBL" id="RSED01000002">
    <property type="protein sequence ID" value="RRS05968.1"/>
    <property type="molecule type" value="Genomic_DNA"/>
</dbReference>
<sequence length="204" mass="22565">MTAPDILCTARITRRSLLAVTSATLSIGPWAAASAWSKDTGQKALPHIKWSDLVPKGWDPTDEVRKRLGDQNFDIISDSDPRMLQMLKQMREVWDNAPVNQDMDGVKGRIPGYVVPLEEGKAGLKEMLLVPYYGACIHSPPPPANQIIHVILGKPAKGFASMDTVWVTGTLKTFRGDSYMGVSGYKVDDAVLARYVKEKPRTER</sequence>
<dbReference type="Gene3D" id="2.40.50.870">
    <property type="entry name" value="Protein of unknown function (DUF3299)"/>
    <property type="match status" value="1"/>
</dbReference>
<comment type="caution">
    <text evidence="1">The sequence shown here is derived from an EMBL/GenBank/DDBJ whole genome shotgun (WGS) entry which is preliminary data.</text>
</comment>
<accession>A0A426VGC9</accession>
<dbReference type="AlphaFoldDB" id="A0A426VGC9"/>
<keyword evidence="2" id="KW-1185">Reference proteome</keyword>
<dbReference type="InterPro" id="IPR021727">
    <property type="entry name" value="DUF3299"/>
</dbReference>
<protein>
    <submittedName>
        <fullName evidence="1">DUF3299 domain-containing protein</fullName>
    </submittedName>
</protein>
<name>A0A426VGC9_9BURK</name>
<dbReference type="OrthoDB" id="9784998at2"/>
<dbReference type="Pfam" id="PF11736">
    <property type="entry name" value="DUF3299"/>
    <property type="match status" value="1"/>
</dbReference>
<proteinExistence type="predicted"/>
<gene>
    <name evidence="1" type="ORF">EIP75_03690</name>
</gene>
<dbReference type="Proteomes" id="UP000269265">
    <property type="component" value="Unassembled WGS sequence"/>
</dbReference>